<gene>
    <name evidence="1" type="ORF">AVEN_251782_1</name>
</gene>
<dbReference type="EMBL" id="BGPR01008740">
    <property type="protein sequence ID" value="GBN35736.1"/>
    <property type="molecule type" value="Genomic_DNA"/>
</dbReference>
<dbReference type="AlphaFoldDB" id="A0A4Y2ND51"/>
<proteinExistence type="predicted"/>
<evidence type="ECO:0000313" key="2">
    <source>
        <dbReference type="Proteomes" id="UP000499080"/>
    </source>
</evidence>
<name>A0A4Y2ND51_ARAVE</name>
<protein>
    <submittedName>
        <fullName evidence="1">Uncharacterized protein</fullName>
    </submittedName>
</protein>
<dbReference type="Proteomes" id="UP000499080">
    <property type="component" value="Unassembled WGS sequence"/>
</dbReference>
<reference evidence="1 2" key="1">
    <citation type="journal article" date="2019" name="Sci. Rep.">
        <title>Orb-weaving spider Araneus ventricosus genome elucidates the spidroin gene catalogue.</title>
        <authorList>
            <person name="Kono N."/>
            <person name="Nakamura H."/>
            <person name="Ohtoshi R."/>
            <person name="Moran D.A.P."/>
            <person name="Shinohara A."/>
            <person name="Yoshida Y."/>
            <person name="Fujiwara M."/>
            <person name="Mori M."/>
            <person name="Tomita M."/>
            <person name="Arakawa K."/>
        </authorList>
    </citation>
    <scope>NUCLEOTIDE SEQUENCE [LARGE SCALE GENOMIC DNA]</scope>
</reference>
<comment type="caution">
    <text evidence="1">The sequence shown here is derived from an EMBL/GenBank/DDBJ whole genome shotgun (WGS) entry which is preliminary data.</text>
</comment>
<evidence type="ECO:0000313" key="1">
    <source>
        <dbReference type="EMBL" id="GBN35736.1"/>
    </source>
</evidence>
<organism evidence="1 2">
    <name type="scientific">Araneus ventricosus</name>
    <name type="common">Orbweaver spider</name>
    <name type="synonym">Epeira ventricosa</name>
    <dbReference type="NCBI Taxonomy" id="182803"/>
    <lineage>
        <taxon>Eukaryota</taxon>
        <taxon>Metazoa</taxon>
        <taxon>Ecdysozoa</taxon>
        <taxon>Arthropoda</taxon>
        <taxon>Chelicerata</taxon>
        <taxon>Arachnida</taxon>
        <taxon>Araneae</taxon>
        <taxon>Araneomorphae</taxon>
        <taxon>Entelegynae</taxon>
        <taxon>Araneoidea</taxon>
        <taxon>Araneidae</taxon>
        <taxon>Araneus</taxon>
    </lineage>
</organism>
<accession>A0A4Y2ND51</accession>
<sequence>MLGPSWWETTIKAFNSCFRVWMVRLTWTFGTSLPELSGEEQVPQSMRRSFWFQHNRTQAIFSPDLMPTQPWIGRGGLVYWLARSPDLSCLHL</sequence>
<keyword evidence="2" id="KW-1185">Reference proteome</keyword>